<evidence type="ECO:0000256" key="1">
    <source>
        <dbReference type="SAM" id="MobiDB-lite"/>
    </source>
</evidence>
<accession>A0A3Q0SXV6</accession>
<proteinExistence type="predicted"/>
<organism evidence="2 3">
    <name type="scientific">Amphilophus citrinellus</name>
    <name type="common">Midas cichlid</name>
    <name type="synonym">Cichlasoma citrinellum</name>
    <dbReference type="NCBI Taxonomy" id="61819"/>
    <lineage>
        <taxon>Eukaryota</taxon>
        <taxon>Metazoa</taxon>
        <taxon>Chordata</taxon>
        <taxon>Craniata</taxon>
        <taxon>Vertebrata</taxon>
        <taxon>Euteleostomi</taxon>
        <taxon>Actinopterygii</taxon>
        <taxon>Neopterygii</taxon>
        <taxon>Teleostei</taxon>
        <taxon>Neoteleostei</taxon>
        <taxon>Acanthomorphata</taxon>
        <taxon>Ovalentaria</taxon>
        <taxon>Cichlomorphae</taxon>
        <taxon>Cichliformes</taxon>
        <taxon>Cichlidae</taxon>
        <taxon>New World cichlids</taxon>
        <taxon>Cichlasomatinae</taxon>
        <taxon>Heroini</taxon>
        <taxon>Amphilophus</taxon>
    </lineage>
</organism>
<dbReference type="STRING" id="61819.ENSACIP00000024885"/>
<keyword evidence="3" id="KW-1185">Reference proteome</keyword>
<dbReference type="AlphaFoldDB" id="A0A3Q0SXV6"/>
<sequence>SRTATPHLQVSSRQRCIYPNLHKIAVGYLCTPQGVLIDDALGMLYQQMRHLELTYGPDDSSYQNLTSTVAPTTTTQPRALPTTPIVYLPAGPVPVPCDPRLNPTLAAPSKTPPAPFAPKKSDPPPPRVITVKGIEYECDPYWDPDCLSEHPPHPIPKTHSCGHLLKRKPLCHYFDPYDFKQDLYDPFYYVPEQQ</sequence>
<protein>
    <recommendedName>
        <fullName evidence="4">Actinodin3</fullName>
    </recommendedName>
</protein>
<dbReference type="Ensembl" id="ENSACIT00000025536.1">
    <property type="protein sequence ID" value="ENSACIP00000024885.1"/>
    <property type="gene ID" value="ENSACIG00000019302.1"/>
</dbReference>
<evidence type="ECO:0008006" key="4">
    <source>
        <dbReference type="Google" id="ProtNLM"/>
    </source>
</evidence>
<reference evidence="2" key="2">
    <citation type="submission" date="2025-09" db="UniProtKB">
        <authorList>
            <consortium name="Ensembl"/>
        </authorList>
    </citation>
    <scope>IDENTIFICATION</scope>
</reference>
<feature type="region of interest" description="Disordered" evidence="1">
    <location>
        <begin position="103"/>
        <end position="124"/>
    </location>
</feature>
<reference evidence="2" key="1">
    <citation type="submission" date="2025-08" db="UniProtKB">
        <authorList>
            <consortium name="Ensembl"/>
        </authorList>
    </citation>
    <scope>IDENTIFICATION</scope>
</reference>
<evidence type="ECO:0000313" key="2">
    <source>
        <dbReference type="Ensembl" id="ENSACIP00000024885.1"/>
    </source>
</evidence>
<evidence type="ECO:0000313" key="3">
    <source>
        <dbReference type="Proteomes" id="UP000261340"/>
    </source>
</evidence>
<dbReference type="Proteomes" id="UP000261340">
    <property type="component" value="Unplaced"/>
</dbReference>
<name>A0A3Q0SXV6_AMPCI</name>